<evidence type="ECO:0000256" key="1">
    <source>
        <dbReference type="ARBA" id="ARBA00008987"/>
    </source>
</evidence>
<dbReference type="NCBIfam" id="NF008229">
    <property type="entry name" value="PRK10996.1"/>
    <property type="match status" value="1"/>
</dbReference>
<gene>
    <name evidence="9" type="ORF">DI564_12920</name>
</gene>
<evidence type="ECO:0000256" key="7">
    <source>
        <dbReference type="NCBIfam" id="TIGR01068"/>
    </source>
</evidence>
<proteinExistence type="inferred from homology"/>
<evidence type="ECO:0000256" key="6">
    <source>
        <dbReference type="ARBA" id="ARBA00023284"/>
    </source>
</evidence>
<dbReference type="GO" id="GO:0015035">
    <property type="term" value="F:protein-disulfide reductase activity"/>
    <property type="evidence" value="ECO:0007669"/>
    <property type="project" value="UniProtKB-UniRule"/>
</dbReference>
<dbReference type="SUPFAM" id="SSF52833">
    <property type="entry name" value="Thioredoxin-like"/>
    <property type="match status" value="1"/>
</dbReference>
<dbReference type="PANTHER" id="PTHR45663:SF11">
    <property type="entry name" value="GEO12009P1"/>
    <property type="match status" value="1"/>
</dbReference>
<evidence type="ECO:0000313" key="10">
    <source>
        <dbReference type="Proteomes" id="UP000249046"/>
    </source>
</evidence>
<accession>A0A2W5KC48</accession>
<keyword evidence="3" id="KW-0479">Metal-binding</keyword>
<dbReference type="AlphaFoldDB" id="A0A2W5KC48"/>
<dbReference type="Gene3D" id="3.40.30.10">
    <property type="entry name" value="Glutaredoxin"/>
    <property type="match status" value="1"/>
</dbReference>
<dbReference type="GO" id="GO:0046872">
    <property type="term" value="F:metal ion binding"/>
    <property type="evidence" value="ECO:0007669"/>
    <property type="project" value="UniProtKB-KW"/>
</dbReference>
<dbReference type="Gene3D" id="2.30.30.380">
    <property type="entry name" value="Zn-finger domain of Sec23/24"/>
    <property type="match status" value="1"/>
</dbReference>
<comment type="similarity">
    <text evidence="1">Belongs to the thioredoxin family.</text>
</comment>
<dbReference type="Pfam" id="PF21352">
    <property type="entry name" value="Zn_ribbon_Thio2"/>
    <property type="match status" value="1"/>
</dbReference>
<evidence type="ECO:0000256" key="3">
    <source>
        <dbReference type="ARBA" id="ARBA00022723"/>
    </source>
</evidence>
<reference evidence="9 10" key="1">
    <citation type="submission" date="2017-08" db="EMBL/GenBank/DDBJ databases">
        <title>Infants hospitalized years apart are colonized by the same room-sourced microbial strains.</title>
        <authorList>
            <person name="Brooks B."/>
            <person name="Olm M.R."/>
            <person name="Firek B.A."/>
            <person name="Baker R."/>
            <person name="Thomas B.C."/>
            <person name="Morowitz M.J."/>
            <person name="Banfield J.F."/>
        </authorList>
    </citation>
    <scope>NUCLEOTIDE SEQUENCE [LARGE SCALE GENOMIC DNA]</scope>
    <source>
        <strain evidence="9">S2_005_003_R2_42</strain>
    </source>
</reference>
<evidence type="ECO:0000313" key="9">
    <source>
        <dbReference type="EMBL" id="PZQ12535.1"/>
    </source>
</evidence>
<dbReference type="PROSITE" id="PS51352">
    <property type="entry name" value="THIOREDOXIN_2"/>
    <property type="match status" value="1"/>
</dbReference>
<dbReference type="NCBIfam" id="TIGR01068">
    <property type="entry name" value="thioredoxin"/>
    <property type="match status" value="1"/>
</dbReference>
<dbReference type="PRINTS" id="PR00421">
    <property type="entry name" value="THIOREDOXIN"/>
</dbReference>
<dbReference type="GO" id="GO:0045454">
    <property type="term" value="P:cell redox homeostasis"/>
    <property type="evidence" value="ECO:0007669"/>
    <property type="project" value="TreeGrafter"/>
</dbReference>
<dbReference type="PROSITE" id="PS00194">
    <property type="entry name" value="THIOREDOXIN_1"/>
    <property type="match status" value="1"/>
</dbReference>
<keyword evidence="2" id="KW-0813">Transport</keyword>
<comment type="caution">
    <text evidence="9">The sequence shown here is derived from an EMBL/GenBank/DDBJ whole genome shotgun (WGS) entry which is preliminary data.</text>
</comment>
<evidence type="ECO:0000256" key="4">
    <source>
        <dbReference type="ARBA" id="ARBA00022982"/>
    </source>
</evidence>
<evidence type="ECO:0000259" key="8">
    <source>
        <dbReference type="PROSITE" id="PS51352"/>
    </source>
</evidence>
<sequence length="151" mass="16272">MNRPDPSAPLQIACPHCHALNRVPPARLGDGPVCGRCRRPLFAGAPFALDAAHFDAHAARSDLPLVVDFWAPWCGPCRTMAPAYAQAASVLEPQVRLAKVDTEAEPALGTRFGIRSIPTLAVFLHGRELARQAGAMPAQAIVAWVRQQLPR</sequence>
<organism evidence="9 10">
    <name type="scientific">Rhodanobacter denitrificans</name>
    <dbReference type="NCBI Taxonomy" id="666685"/>
    <lineage>
        <taxon>Bacteria</taxon>
        <taxon>Pseudomonadati</taxon>
        <taxon>Pseudomonadota</taxon>
        <taxon>Gammaproteobacteria</taxon>
        <taxon>Lysobacterales</taxon>
        <taxon>Rhodanobacteraceae</taxon>
        <taxon>Rhodanobacter</taxon>
    </lineage>
</organism>
<dbReference type="InterPro" id="IPR017937">
    <property type="entry name" value="Thioredoxin_CS"/>
</dbReference>
<feature type="domain" description="Thioredoxin" evidence="8">
    <location>
        <begin position="38"/>
        <end position="150"/>
    </location>
</feature>
<dbReference type="Pfam" id="PF00085">
    <property type="entry name" value="Thioredoxin"/>
    <property type="match status" value="1"/>
</dbReference>
<evidence type="ECO:0000256" key="5">
    <source>
        <dbReference type="ARBA" id="ARBA00023157"/>
    </source>
</evidence>
<dbReference type="InterPro" id="IPR013766">
    <property type="entry name" value="Thioredoxin_domain"/>
</dbReference>
<dbReference type="Proteomes" id="UP000249046">
    <property type="component" value="Unassembled WGS sequence"/>
</dbReference>
<keyword evidence="4" id="KW-0249">Electron transport</keyword>
<evidence type="ECO:0000256" key="2">
    <source>
        <dbReference type="ARBA" id="ARBA00022448"/>
    </source>
</evidence>
<dbReference type="EMBL" id="QFPO01000012">
    <property type="protein sequence ID" value="PZQ12535.1"/>
    <property type="molecule type" value="Genomic_DNA"/>
</dbReference>
<dbReference type="CDD" id="cd02947">
    <property type="entry name" value="TRX_family"/>
    <property type="match status" value="1"/>
</dbReference>
<keyword evidence="5" id="KW-1015">Disulfide bond</keyword>
<dbReference type="InterPro" id="IPR036249">
    <property type="entry name" value="Thioredoxin-like_sf"/>
</dbReference>
<dbReference type="InterPro" id="IPR005746">
    <property type="entry name" value="Thioredoxin"/>
</dbReference>
<dbReference type="InterPro" id="IPR049299">
    <property type="entry name" value="Thio2_N"/>
</dbReference>
<protein>
    <recommendedName>
        <fullName evidence="7">Thioredoxin</fullName>
    </recommendedName>
</protein>
<dbReference type="GO" id="GO:0005829">
    <property type="term" value="C:cytosol"/>
    <property type="evidence" value="ECO:0007669"/>
    <property type="project" value="TreeGrafter"/>
</dbReference>
<name>A0A2W5KC48_9GAMM</name>
<keyword evidence="6" id="KW-0676">Redox-active center</keyword>
<dbReference type="PANTHER" id="PTHR45663">
    <property type="entry name" value="GEO12009P1"/>
    <property type="match status" value="1"/>
</dbReference>